<reference evidence="2" key="1">
    <citation type="journal article" date="2022" name="Plant J.">
        <title>Strategies of tolerance reflected in two North American maple genomes.</title>
        <authorList>
            <person name="McEvoy S.L."/>
            <person name="Sezen U.U."/>
            <person name="Trouern-Trend A."/>
            <person name="McMahon S.M."/>
            <person name="Schaberg P.G."/>
            <person name="Yang J."/>
            <person name="Wegrzyn J.L."/>
            <person name="Swenson N.G."/>
        </authorList>
    </citation>
    <scope>NUCLEOTIDE SEQUENCE</scope>
    <source>
        <strain evidence="2">NS2018</strain>
    </source>
</reference>
<feature type="region of interest" description="Disordered" evidence="1">
    <location>
        <begin position="50"/>
        <end position="91"/>
    </location>
</feature>
<feature type="compositionally biased region" description="Acidic residues" evidence="1">
    <location>
        <begin position="70"/>
        <end position="85"/>
    </location>
</feature>
<name>A0AA39T4J1_ACESA</name>
<reference evidence="2" key="2">
    <citation type="submission" date="2023-06" db="EMBL/GenBank/DDBJ databases">
        <authorList>
            <person name="Swenson N.G."/>
            <person name="Wegrzyn J.L."/>
            <person name="Mcevoy S.L."/>
        </authorList>
    </citation>
    <scope>NUCLEOTIDE SEQUENCE</scope>
    <source>
        <strain evidence="2">NS2018</strain>
        <tissue evidence="2">Leaf</tissue>
    </source>
</reference>
<accession>A0AA39T4J1</accession>
<protein>
    <submittedName>
        <fullName evidence="2">Uncharacterized protein</fullName>
    </submittedName>
</protein>
<proteinExistence type="predicted"/>
<evidence type="ECO:0000313" key="2">
    <source>
        <dbReference type="EMBL" id="KAK0601382.1"/>
    </source>
</evidence>
<evidence type="ECO:0000313" key="3">
    <source>
        <dbReference type="Proteomes" id="UP001168877"/>
    </source>
</evidence>
<sequence>MQHRVLFNLEVSSFGLQVVKVGLVAPDITERLSRSRDGAERFGSIFEGDLFGGVDGGNGVDDDDRGKEVEDPEEGEVTDLEEPEEDPFRGNSIGEVVSFGGIELDVVEVFVL</sequence>
<evidence type="ECO:0000256" key="1">
    <source>
        <dbReference type="SAM" id="MobiDB-lite"/>
    </source>
</evidence>
<dbReference type="EMBL" id="JAUESC010000003">
    <property type="protein sequence ID" value="KAK0601382.1"/>
    <property type="molecule type" value="Genomic_DNA"/>
</dbReference>
<comment type="caution">
    <text evidence="2">The sequence shown here is derived from an EMBL/GenBank/DDBJ whole genome shotgun (WGS) entry which is preliminary data.</text>
</comment>
<dbReference type="Proteomes" id="UP001168877">
    <property type="component" value="Unassembled WGS sequence"/>
</dbReference>
<dbReference type="AlphaFoldDB" id="A0AA39T4J1"/>
<keyword evidence="3" id="KW-1185">Reference proteome</keyword>
<gene>
    <name evidence="2" type="ORF">LWI29_023753</name>
</gene>
<feature type="compositionally biased region" description="Gly residues" evidence="1">
    <location>
        <begin position="50"/>
        <end position="59"/>
    </location>
</feature>
<organism evidence="2 3">
    <name type="scientific">Acer saccharum</name>
    <name type="common">Sugar maple</name>
    <dbReference type="NCBI Taxonomy" id="4024"/>
    <lineage>
        <taxon>Eukaryota</taxon>
        <taxon>Viridiplantae</taxon>
        <taxon>Streptophyta</taxon>
        <taxon>Embryophyta</taxon>
        <taxon>Tracheophyta</taxon>
        <taxon>Spermatophyta</taxon>
        <taxon>Magnoliopsida</taxon>
        <taxon>eudicotyledons</taxon>
        <taxon>Gunneridae</taxon>
        <taxon>Pentapetalae</taxon>
        <taxon>rosids</taxon>
        <taxon>malvids</taxon>
        <taxon>Sapindales</taxon>
        <taxon>Sapindaceae</taxon>
        <taxon>Hippocastanoideae</taxon>
        <taxon>Acereae</taxon>
        <taxon>Acer</taxon>
    </lineage>
</organism>